<feature type="domain" description="Aldehyde dehydrogenase" evidence="2">
    <location>
        <begin position="31"/>
        <end position="393"/>
    </location>
</feature>
<dbReference type="PANTHER" id="PTHR11699">
    <property type="entry name" value="ALDEHYDE DEHYDROGENASE-RELATED"/>
    <property type="match status" value="1"/>
</dbReference>
<dbReference type="InterPro" id="IPR016163">
    <property type="entry name" value="Ald_DH_C"/>
</dbReference>
<dbReference type="InterPro" id="IPR016162">
    <property type="entry name" value="Ald_DH_N"/>
</dbReference>
<proteinExistence type="predicted"/>
<dbReference type="RefSeq" id="WP_278219886.1">
    <property type="nucleotide sequence ID" value="NZ_JAKZMO010000003.1"/>
</dbReference>
<accession>A0ABT6GLK8</accession>
<evidence type="ECO:0000256" key="1">
    <source>
        <dbReference type="ARBA" id="ARBA00023002"/>
    </source>
</evidence>
<organism evidence="3 4">
    <name type="scientific">Mycolicibacterium gadium</name>
    <name type="common">Mycobacterium gadium</name>
    <dbReference type="NCBI Taxonomy" id="1794"/>
    <lineage>
        <taxon>Bacteria</taxon>
        <taxon>Bacillati</taxon>
        <taxon>Actinomycetota</taxon>
        <taxon>Actinomycetes</taxon>
        <taxon>Mycobacteriales</taxon>
        <taxon>Mycobacteriaceae</taxon>
        <taxon>Mycolicibacterium</taxon>
    </lineage>
</organism>
<dbReference type="EMBL" id="JAKZMO010000003">
    <property type="protein sequence ID" value="MDG5481961.1"/>
    <property type="molecule type" value="Genomic_DNA"/>
</dbReference>
<dbReference type="InterPro" id="IPR016161">
    <property type="entry name" value="Ald_DH/histidinol_DH"/>
</dbReference>
<comment type="caution">
    <text evidence="3">The sequence shown here is derived from an EMBL/GenBank/DDBJ whole genome shotgun (WGS) entry which is preliminary data.</text>
</comment>
<dbReference type="InterPro" id="IPR015590">
    <property type="entry name" value="Aldehyde_DH_dom"/>
</dbReference>
<dbReference type="Proteomes" id="UP001154266">
    <property type="component" value="Unassembled WGS sequence"/>
</dbReference>
<keyword evidence="1" id="KW-0560">Oxidoreductase</keyword>
<reference evidence="3" key="1">
    <citation type="journal article" date="2023" name="Environ. Microbiol.">
        <title>The 2-methylpropene degradation pathway in Mycobacteriaceae family strains.</title>
        <authorList>
            <person name="Helbich S."/>
            <person name="Barrantes I."/>
            <person name="Dos Anjos Borges L.G."/>
            <person name="Pieper D.H."/>
            <person name="Vainshtein Y."/>
            <person name="Sohn K."/>
            <person name="Engesser K.H."/>
        </authorList>
    </citation>
    <scope>NUCLEOTIDE SEQUENCE</scope>
    <source>
        <strain evidence="3">IBE100</strain>
    </source>
</reference>
<evidence type="ECO:0000313" key="4">
    <source>
        <dbReference type="Proteomes" id="UP001154266"/>
    </source>
</evidence>
<dbReference type="SUPFAM" id="SSF53720">
    <property type="entry name" value="ALDH-like"/>
    <property type="match status" value="1"/>
</dbReference>
<sequence length="446" mass="46749">MLADTGTALPTDDVYSRNYIGGEWVFPAAPYEFEIRNPADSTITAVVPLSSRNDVNRAIAAAQAIDKGEWADPERRVQLLMALLDRLNALEPELVKLQCGETGLSAEDSAAALRATLAVARALVFEVEGRADCRQQGASGHVLSWGLPLAEMLTSVFATLVRGMSVVVKPSLRGPLSPVAVALAASQVGFPPGSINVVQGTGVDVGAALIGSSLLDELHVHGNPGTLAQARRAEPRTGVPLRTLSAGGNVAIIYPEIDDRQISAMAAKAAVGLRIHSTGGPFGQTTVAVHDSVAPRALEALVSEVGVVSPAPLPSEPLRRVAMSRVQRLGADGGRTMVGRPIPDDIEHRMGWRMPPVVTDLGNAATAAGRLNSAGEPLGPVLTVVRWTSHDDLDQLFAGQRYRAGYASTWGEGFADDRITFGAVARSLSPLEIACVGTLPLAWAGL</sequence>
<dbReference type="Gene3D" id="3.40.309.10">
    <property type="entry name" value="Aldehyde Dehydrogenase, Chain A, domain 2"/>
    <property type="match status" value="1"/>
</dbReference>
<evidence type="ECO:0000259" key="2">
    <source>
        <dbReference type="Pfam" id="PF00171"/>
    </source>
</evidence>
<evidence type="ECO:0000313" key="3">
    <source>
        <dbReference type="EMBL" id="MDG5481961.1"/>
    </source>
</evidence>
<gene>
    <name evidence="3" type="ORF">MNO81_04030</name>
</gene>
<name>A0ABT6GLK8_MYCGU</name>
<keyword evidence="4" id="KW-1185">Reference proteome</keyword>
<dbReference type="Gene3D" id="3.40.605.10">
    <property type="entry name" value="Aldehyde Dehydrogenase, Chain A, domain 1"/>
    <property type="match status" value="1"/>
</dbReference>
<protein>
    <submittedName>
        <fullName evidence="3">Aldehyde dehydrogenase family protein</fullName>
    </submittedName>
</protein>
<dbReference type="Pfam" id="PF00171">
    <property type="entry name" value="Aldedh"/>
    <property type="match status" value="1"/>
</dbReference>